<keyword evidence="5" id="KW-1133">Transmembrane helix</keyword>
<comment type="pathway">
    <text evidence="2">Lipid metabolism.</text>
</comment>
<dbReference type="Pfam" id="PF08241">
    <property type="entry name" value="Methyltransf_11"/>
    <property type="match status" value="1"/>
</dbReference>
<dbReference type="Proteomes" id="UP001295469">
    <property type="component" value="Chromosome C09"/>
</dbReference>
<organism evidence="8">
    <name type="scientific">Brassica napus</name>
    <name type="common">Rape</name>
    <dbReference type="NCBI Taxonomy" id="3708"/>
    <lineage>
        <taxon>Eukaryota</taxon>
        <taxon>Viridiplantae</taxon>
        <taxon>Streptophyta</taxon>
        <taxon>Embryophyta</taxon>
        <taxon>Tracheophyta</taxon>
        <taxon>Spermatophyta</taxon>
        <taxon>Magnoliopsida</taxon>
        <taxon>eudicotyledons</taxon>
        <taxon>Gunneridae</taxon>
        <taxon>Pentapetalae</taxon>
        <taxon>rosids</taxon>
        <taxon>malvids</taxon>
        <taxon>Brassicales</taxon>
        <taxon>Brassicaceae</taxon>
        <taxon>Brassiceae</taxon>
        <taxon>Brassica</taxon>
    </lineage>
</organism>
<accession>A0A816J3S6</accession>
<proteinExistence type="predicted"/>
<dbReference type="InterPro" id="IPR056592">
    <property type="entry name" value="Beta-prop_At3g26010-like"/>
</dbReference>
<name>A0A816J3S6_BRANA</name>
<dbReference type="PANTHER" id="PTHR44307">
    <property type="entry name" value="PHOSPHOETHANOLAMINE METHYLTRANSFERASE"/>
    <property type="match status" value="1"/>
</dbReference>
<dbReference type="InterPro" id="IPR029063">
    <property type="entry name" value="SAM-dependent_MTases_sf"/>
</dbReference>
<dbReference type="EMBL" id="HG994373">
    <property type="protein sequence ID" value="CAF1777267.1"/>
    <property type="molecule type" value="Genomic_DNA"/>
</dbReference>
<comment type="pathway">
    <text evidence="1">Phospholipid metabolism; phosphatidylcholine biosynthesis.</text>
</comment>
<sequence>MVNSFILFADLKAGCCSFILFADLKGGKRVLELGAGISRFTDELAQKAGEVIVLDFIESAIKKKIEDGSVDLIFSNWLLMYLSDKEVELLAERMLGWIFQESQARDASGKSFELTMVGCKCIVAYVKNKKNQNQIYWIWQKVSMENDKDFQRFLDNVQYKSNGILRYECVVGQGYVSTRGFETTIGQHDVDCGIGGGDFYMAETFDVHVVGIDLLVNMMSFALERAIGLNCSVEFEVADCTTNTYPDNSFDVIYSSATIFHIQDKPALFKTFFKWLKPGGRVLITDYCKSDETPSPVFAEYIKQRGYDIHDVQAYGQRANIPSDEPLLYVLSSKISHAVRNGQKHIKVIKENKVHRVNKRYLIIITHTSYKPDFLRKFPHTIMVPHNLASLGFCRKASFGVILKLFGFTCMSLFFFFLCLYLLRALGTPPPPRESNSRPPLPEVVPLDYEVLASLIPPSFKRYHISDIDYVTSSSGLVLLRNDSDNAYCYVGNPVSQQWVEIPPPPSDPKGANSSVACLVTRLDEDGVVISFKVVRLDTVQSTNNHLSVFLYSSETGIWTSKVDYYPYCISSMCDINLNGGFVMYLRSLSRYKETVLKIWRLNNDDDTWHLLWEVGFPIISNYAPLAKNPFDIGIVYLWSQRDYHWVSCNLRKRNYTILRNASNDGHQDCLIDHFVRKKSVDTIWHPRSSSNLHLNFRVCISFCPFVVPRWMEPVPRPPQAEMIDMTSLLSYATATHERMMGYMNTMMRDKDNDYFWME</sequence>
<dbReference type="GO" id="GO:0000234">
    <property type="term" value="F:phosphoethanolamine N-methyltransferase activity"/>
    <property type="evidence" value="ECO:0007669"/>
    <property type="project" value="UniProtKB-EC"/>
</dbReference>
<keyword evidence="5" id="KW-0812">Transmembrane</keyword>
<dbReference type="SUPFAM" id="SSF53335">
    <property type="entry name" value="S-adenosyl-L-methionine-dependent methyltransferases"/>
    <property type="match status" value="2"/>
</dbReference>
<evidence type="ECO:0000259" key="7">
    <source>
        <dbReference type="Pfam" id="PF24750"/>
    </source>
</evidence>
<dbReference type="Gene3D" id="3.40.50.150">
    <property type="entry name" value="Vaccinia Virus protein VP39"/>
    <property type="match status" value="2"/>
</dbReference>
<evidence type="ECO:0000256" key="5">
    <source>
        <dbReference type="SAM" id="Phobius"/>
    </source>
</evidence>
<keyword evidence="3" id="KW-0808">Transferase</keyword>
<dbReference type="PANTHER" id="PTHR44307:SF12">
    <property type="entry name" value="METHYLTRANSFERASE DOMAIN-CONTAINING PROTEIN"/>
    <property type="match status" value="1"/>
</dbReference>
<dbReference type="InterPro" id="IPR013216">
    <property type="entry name" value="Methyltransf_11"/>
</dbReference>
<gene>
    <name evidence="8" type="ORF">DARMORV10_C09P56220.1</name>
</gene>
<dbReference type="Pfam" id="PF24750">
    <property type="entry name" value="b-prop_At3g26010-like"/>
    <property type="match status" value="1"/>
</dbReference>
<dbReference type="AlphaFoldDB" id="A0A816J3S6"/>
<evidence type="ECO:0000259" key="6">
    <source>
        <dbReference type="Pfam" id="PF08241"/>
    </source>
</evidence>
<feature type="domain" description="F-box protein At3g26010-like beta-propeller" evidence="7">
    <location>
        <begin position="580"/>
        <end position="717"/>
    </location>
</feature>
<evidence type="ECO:0000313" key="8">
    <source>
        <dbReference type="EMBL" id="CAF1777267.1"/>
    </source>
</evidence>
<feature type="transmembrane region" description="Helical" evidence="5">
    <location>
        <begin position="401"/>
        <end position="423"/>
    </location>
</feature>
<evidence type="ECO:0000256" key="1">
    <source>
        <dbReference type="ARBA" id="ARBA00004969"/>
    </source>
</evidence>
<evidence type="ECO:0000256" key="3">
    <source>
        <dbReference type="ARBA" id="ARBA00022679"/>
    </source>
</evidence>
<protein>
    <recommendedName>
        <fullName evidence="4">phosphoethanolamine N-methyltransferase</fullName>
        <ecNumber evidence="4">2.1.1.103</ecNumber>
    </recommendedName>
</protein>
<keyword evidence="5" id="KW-0472">Membrane</keyword>
<evidence type="ECO:0000256" key="2">
    <source>
        <dbReference type="ARBA" id="ARBA00005189"/>
    </source>
</evidence>
<dbReference type="CDD" id="cd02440">
    <property type="entry name" value="AdoMet_MTases"/>
    <property type="match status" value="2"/>
</dbReference>
<reference evidence="8" key="1">
    <citation type="submission" date="2021-01" db="EMBL/GenBank/DDBJ databases">
        <authorList>
            <consortium name="Genoscope - CEA"/>
            <person name="William W."/>
        </authorList>
    </citation>
    <scope>NUCLEOTIDE SEQUENCE</scope>
</reference>
<evidence type="ECO:0000256" key="4">
    <source>
        <dbReference type="ARBA" id="ARBA00035674"/>
    </source>
</evidence>
<dbReference type="EC" id="2.1.1.103" evidence="4"/>
<feature type="domain" description="Methyltransferase type 11" evidence="6">
    <location>
        <begin position="189"/>
        <end position="284"/>
    </location>
</feature>